<dbReference type="Proteomes" id="UP000245020">
    <property type="component" value="Unassembled WGS sequence"/>
</dbReference>
<dbReference type="GO" id="GO:0061710">
    <property type="term" value="F:L-threonylcarbamoyladenylate synthase"/>
    <property type="evidence" value="ECO:0007669"/>
    <property type="project" value="UniProtKB-EC"/>
</dbReference>
<name>A0A2U2AH51_9GAMM</name>
<evidence type="ECO:0000256" key="3">
    <source>
        <dbReference type="ARBA" id="ARBA00022679"/>
    </source>
</evidence>
<dbReference type="GO" id="GO:0002949">
    <property type="term" value="P:tRNA threonylcarbamoyladenosine modification"/>
    <property type="evidence" value="ECO:0007669"/>
    <property type="project" value="UniProtKB-UniRule"/>
</dbReference>
<dbReference type="RefSeq" id="WP_109188587.1">
    <property type="nucleotide sequence ID" value="NZ_BMYA01000001.1"/>
</dbReference>
<dbReference type="SUPFAM" id="SSF55821">
    <property type="entry name" value="YrdC/RibB"/>
    <property type="match status" value="1"/>
</dbReference>
<evidence type="ECO:0000256" key="7">
    <source>
        <dbReference type="ARBA" id="ARBA00022840"/>
    </source>
</evidence>
<keyword evidence="3 9" id="KW-0808">Transferase</keyword>
<organism evidence="11 12">
    <name type="scientific">Ignatzschineria ureiclastica</name>
    <dbReference type="NCBI Taxonomy" id="472582"/>
    <lineage>
        <taxon>Bacteria</taxon>
        <taxon>Pseudomonadati</taxon>
        <taxon>Pseudomonadota</taxon>
        <taxon>Gammaproteobacteria</taxon>
        <taxon>Cardiobacteriales</taxon>
        <taxon>Ignatzschineriaceae</taxon>
        <taxon>Ignatzschineria</taxon>
    </lineage>
</organism>
<dbReference type="Pfam" id="PF01300">
    <property type="entry name" value="Sua5_yciO_yrdC"/>
    <property type="match status" value="1"/>
</dbReference>
<gene>
    <name evidence="9" type="primary">tsaC</name>
    <name evidence="11" type="ORF">DC083_02035</name>
</gene>
<keyword evidence="12" id="KW-1185">Reference proteome</keyword>
<protein>
    <recommendedName>
        <fullName evidence="9">Threonylcarbamoyl-AMP synthase</fullName>
        <shortName evidence="9">TC-AMP synthase</shortName>
        <ecNumber evidence="9">2.7.7.87</ecNumber>
    </recommendedName>
    <alternativeName>
        <fullName evidence="9">L-threonylcarbamoyladenylate synthase</fullName>
    </alternativeName>
    <alternativeName>
        <fullName evidence="9">t(6)A37 threonylcarbamoyladenosine biosynthesis protein TsaC</fullName>
    </alternativeName>
    <alternativeName>
        <fullName evidence="9">tRNA threonylcarbamoyladenosine biosynthesis protein TsaC</fullName>
    </alternativeName>
</protein>
<keyword evidence="5 9" id="KW-0548">Nucleotidyltransferase</keyword>
<dbReference type="HAMAP" id="MF_01852">
    <property type="entry name" value="TsaC"/>
    <property type="match status" value="1"/>
</dbReference>
<reference evidence="12" key="1">
    <citation type="submission" date="2018-05" db="EMBL/GenBank/DDBJ databases">
        <title>Ignatzschineria dubaiensis sp. nov., isolated from necrotic foot tissues of dromedaries (Camelus dromedarius) and associated maggots in Dubai, United Arab Emirates.</title>
        <authorList>
            <person name="Tsang C.C."/>
            <person name="Tang J.Y.M."/>
            <person name="Fong J.Y.H."/>
            <person name="Kinne J."/>
            <person name="Lee H.H."/>
            <person name="Joseph M."/>
            <person name="Jose S."/>
            <person name="Schuster R.K."/>
            <person name="Tang Y."/>
            <person name="Sivakumar S."/>
            <person name="Chen J.H.K."/>
            <person name="Teng J.L.L."/>
            <person name="Lau S.K.P."/>
            <person name="Wernery U."/>
            <person name="Woo P.C.Y."/>
        </authorList>
    </citation>
    <scope>NUCLEOTIDE SEQUENCE [LARGE SCALE GENOMIC DNA]</scope>
    <source>
        <strain evidence="12">KCTC 22644</strain>
    </source>
</reference>
<evidence type="ECO:0000256" key="1">
    <source>
        <dbReference type="ARBA" id="ARBA00004496"/>
    </source>
</evidence>
<dbReference type="InterPro" id="IPR023535">
    <property type="entry name" value="TC-AMP_synthase"/>
</dbReference>
<comment type="similarity">
    <text evidence="9">Belongs to the SUA5 family. TsaC subfamily.</text>
</comment>
<dbReference type="InterPro" id="IPR050156">
    <property type="entry name" value="TC-AMP_synthase_SUA5"/>
</dbReference>
<comment type="function">
    <text evidence="9">Required for the formation of a threonylcarbamoyl group on adenosine at position 37 (t(6)A37) in tRNAs that read codons beginning with adenine. Catalyzes the conversion of L-threonine, HCO(3)(-)/CO(2) and ATP to give threonylcarbamoyl-AMP (TC-AMP) as the acyladenylate intermediate, with the release of diphosphate.</text>
</comment>
<accession>A0A2U2AH51</accession>
<evidence type="ECO:0000313" key="11">
    <source>
        <dbReference type="EMBL" id="PWD81986.1"/>
    </source>
</evidence>
<evidence type="ECO:0000256" key="4">
    <source>
        <dbReference type="ARBA" id="ARBA00022694"/>
    </source>
</evidence>
<dbReference type="EMBL" id="QEWQ01000001">
    <property type="protein sequence ID" value="PWD81986.1"/>
    <property type="molecule type" value="Genomic_DNA"/>
</dbReference>
<comment type="caution">
    <text evidence="11">The sequence shown here is derived from an EMBL/GenBank/DDBJ whole genome shotgun (WGS) entry which is preliminary data.</text>
</comment>
<dbReference type="GO" id="GO:0000049">
    <property type="term" value="F:tRNA binding"/>
    <property type="evidence" value="ECO:0007669"/>
    <property type="project" value="TreeGrafter"/>
</dbReference>
<dbReference type="InterPro" id="IPR017945">
    <property type="entry name" value="DHBP_synth_RibB-like_a/b_dom"/>
</dbReference>
<sequence>MKLLSYDEAAFALQNGEVIAYPTEGVYGLAADATNQSAVERLLAMKQRASSKGFIVMSASLEKLGSLIEPLNAAERTEVLESYRGGFRYTWIVPAKESVPHYLRGDFSTLAIRVTNHPDALALCERMPVGVVSTSANLHQEAPLMSPEAIIEVFGANIAGVMVGETGGLSSPTRIVNLKTKAVIRA</sequence>
<evidence type="ECO:0000256" key="2">
    <source>
        <dbReference type="ARBA" id="ARBA00022490"/>
    </source>
</evidence>
<feature type="domain" description="YrdC-like" evidence="10">
    <location>
        <begin position="3"/>
        <end position="186"/>
    </location>
</feature>
<dbReference type="PROSITE" id="PS51163">
    <property type="entry name" value="YRDC"/>
    <property type="match status" value="1"/>
</dbReference>
<comment type="subcellular location">
    <subcellularLocation>
        <location evidence="1 9">Cytoplasm</location>
    </subcellularLocation>
</comment>
<comment type="catalytic activity">
    <reaction evidence="8 9">
        <text>L-threonine + hydrogencarbonate + ATP = L-threonylcarbamoyladenylate + diphosphate + H2O</text>
        <dbReference type="Rhea" id="RHEA:36407"/>
        <dbReference type="ChEBI" id="CHEBI:15377"/>
        <dbReference type="ChEBI" id="CHEBI:17544"/>
        <dbReference type="ChEBI" id="CHEBI:30616"/>
        <dbReference type="ChEBI" id="CHEBI:33019"/>
        <dbReference type="ChEBI" id="CHEBI:57926"/>
        <dbReference type="ChEBI" id="CHEBI:73682"/>
        <dbReference type="EC" id="2.7.7.87"/>
    </reaction>
</comment>
<dbReference type="EC" id="2.7.7.87" evidence="9"/>
<dbReference type="InterPro" id="IPR006070">
    <property type="entry name" value="Sua5-like_dom"/>
</dbReference>
<dbReference type="GO" id="GO:0005524">
    <property type="term" value="F:ATP binding"/>
    <property type="evidence" value="ECO:0007669"/>
    <property type="project" value="UniProtKB-UniRule"/>
</dbReference>
<evidence type="ECO:0000256" key="8">
    <source>
        <dbReference type="ARBA" id="ARBA00048366"/>
    </source>
</evidence>
<keyword evidence="4 9" id="KW-0819">tRNA processing</keyword>
<dbReference type="GO" id="GO:0003725">
    <property type="term" value="F:double-stranded RNA binding"/>
    <property type="evidence" value="ECO:0007669"/>
    <property type="project" value="InterPro"/>
</dbReference>
<keyword evidence="2 9" id="KW-0963">Cytoplasm</keyword>
<dbReference type="PANTHER" id="PTHR17490:SF18">
    <property type="entry name" value="THREONYLCARBAMOYL-AMP SYNTHASE"/>
    <property type="match status" value="1"/>
</dbReference>
<proteinExistence type="inferred from homology"/>
<keyword evidence="6 9" id="KW-0547">Nucleotide-binding</keyword>
<dbReference type="GO" id="GO:0006450">
    <property type="term" value="P:regulation of translational fidelity"/>
    <property type="evidence" value="ECO:0007669"/>
    <property type="project" value="TreeGrafter"/>
</dbReference>
<evidence type="ECO:0000259" key="10">
    <source>
        <dbReference type="PROSITE" id="PS51163"/>
    </source>
</evidence>
<keyword evidence="7 9" id="KW-0067">ATP-binding</keyword>
<dbReference type="GO" id="GO:0005737">
    <property type="term" value="C:cytoplasm"/>
    <property type="evidence" value="ECO:0007669"/>
    <property type="project" value="UniProtKB-SubCell"/>
</dbReference>
<dbReference type="AlphaFoldDB" id="A0A2U2AH51"/>
<evidence type="ECO:0000256" key="9">
    <source>
        <dbReference type="HAMAP-Rule" id="MF_01852"/>
    </source>
</evidence>
<dbReference type="PANTHER" id="PTHR17490">
    <property type="entry name" value="SUA5"/>
    <property type="match status" value="1"/>
</dbReference>
<dbReference type="OrthoDB" id="9814580at2"/>
<dbReference type="Gene3D" id="3.90.870.10">
    <property type="entry name" value="DHBP synthase"/>
    <property type="match status" value="1"/>
</dbReference>
<evidence type="ECO:0000256" key="6">
    <source>
        <dbReference type="ARBA" id="ARBA00022741"/>
    </source>
</evidence>
<evidence type="ECO:0000313" key="12">
    <source>
        <dbReference type="Proteomes" id="UP000245020"/>
    </source>
</evidence>
<evidence type="ECO:0000256" key="5">
    <source>
        <dbReference type="ARBA" id="ARBA00022695"/>
    </source>
</evidence>